<evidence type="ECO:0000313" key="2">
    <source>
        <dbReference type="Proteomes" id="UP000017836"/>
    </source>
</evidence>
<dbReference type="HOGENOM" id="CLU_194784_0_0_1"/>
<accession>W1NTP0</accession>
<dbReference type="Gramene" id="ERM98882">
    <property type="protein sequence ID" value="ERM98882"/>
    <property type="gene ID" value="AMTR_s00114p00012030"/>
</dbReference>
<name>W1NTP0_AMBTC</name>
<gene>
    <name evidence="1" type="ORF">AMTR_s00114p00012030</name>
</gene>
<dbReference type="Proteomes" id="UP000017836">
    <property type="component" value="Unassembled WGS sequence"/>
</dbReference>
<dbReference type="EMBL" id="KI395136">
    <property type="protein sequence ID" value="ERM98882.1"/>
    <property type="molecule type" value="Genomic_DNA"/>
</dbReference>
<sequence length="85" mass="9207">MISMFWYANALPFNSASSDFYPQMVASIAEAGPGVNGPTTKELVGPCLEAVVHDVDKPIAQFKVALGALFTTLALIYQERDILED</sequence>
<keyword evidence="2" id="KW-1185">Reference proteome</keyword>
<reference evidence="2" key="1">
    <citation type="journal article" date="2013" name="Science">
        <title>The Amborella genome and the evolution of flowering plants.</title>
        <authorList>
            <consortium name="Amborella Genome Project"/>
        </authorList>
    </citation>
    <scope>NUCLEOTIDE SEQUENCE [LARGE SCALE GENOMIC DNA]</scope>
</reference>
<evidence type="ECO:0000313" key="1">
    <source>
        <dbReference type="EMBL" id="ERM98882.1"/>
    </source>
</evidence>
<dbReference type="AlphaFoldDB" id="W1NTP0"/>
<protein>
    <submittedName>
        <fullName evidence="1">Uncharacterized protein</fullName>
    </submittedName>
</protein>
<organism evidence="1 2">
    <name type="scientific">Amborella trichopoda</name>
    <dbReference type="NCBI Taxonomy" id="13333"/>
    <lineage>
        <taxon>Eukaryota</taxon>
        <taxon>Viridiplantae</taxon>
        <taxon>Streptophyta</taxon>
        <taxon>Embryophyta</taxon>
        <taxon>Tracheophyta</taxon>
        <taxon>Spermatophyta</taxon>
        <taxon>Magnoliopsida</taxon>
        <taxon>Amborellales</taxon>
        <taxon>Amborellaceae</taxon>
        <taxon>Amborella</taxon>
    </lineage>
</organism>
<proteinExistence type="predicted"/>